<dbReference type="Proteomes" id="UP000547528">
    <property type="component" value="Unassembled WGS sequence"/>
</dbReference>
<reference evidence="1 3" key="1">
    <citation type="submission" date="2020-08" db="EMBL/GenBank/DDBJ databases">
        <title>Sequencing the genomes of 1000 actinobacteria strains.</title>
        <authorList>
            <person name="Klenk H.-P."/>
        </authorList>
    </citation>
    <scope>NUCLEOTIDE SEQUENCE [LARGE SCALE GENOMIC DNA]</scope>
    <source>
        <strain evidence="1 3">DSM 28238</strain>
    </source>
</reference>
<dbReference type="Pfam" id="PF10604">
    <property type="entry name" value="Polyketide_cyc2"/>
    <property type="match status" value="1"/>
</dbReference>
<evidence type="ECO:0000313" key="1">
    <source>
        <dbReference type="EMBL" id="MBB3668256.1"/>
    </source>
</evidence>
<dbReference type="InterPro" id="IPR019587">
    <property type="entry name" value="Polyketide_cyclase/dehydratase"/>
</dbReference>
<gene>
    <name evidence="1" type="ORF">FHX47_001885</name>
    <name evidence="2" type="ORF">FHX47_002135</name>
</gene>
<proteinExistence type="predicted"/>
<name>A0A7W5Y0B0_9MICC</name>
<evidence type="ECO:0008006" key="4">
    <source>
        <dbReference type="Google" id="ProtNLM"/>
    </source>
</evidence>
<evidence type="ECO:0000313" key="2">
    <source>
        <dbReference type="EMBL" id="MBB3668495.1"/>
    </source>
</evidence>
<comment type="caution">
    <text evidence="1">The sequence shown here is derived from an EMBL/GenBank/DDBJ whole genome shotgun (WGS) entry which is preliminary data.</text>
</comment>
<protein>
    <recommendedName>
        <fullName evidence="4">Dimethyladenosine transferase</fullName>
    </recommendedName>
</protein>
<dbReference type="Gene3D" id="3.30.530.20">
    <property type="match status" value="1"/>
</dbReference>
<dbReference type="SUPFAM" id="SSF55961">
    <property type="entry name" value="Bet v1-like"/>
    <property type="match status" value="1"/>
</dbReference>
<dbReference type="RefSeq" id="WP_183358663.1">
    <property type="nucleotide sequence ID" value="NZ_BAABKR010000001.1"/>
</dbReference>
<evidence type="ECO:0000313" key="3">
    <source>
        <dbReference type="Proteomes" id="UP000547528"/>
    </source>
</evidence>
<organism evidence="1 3">
    <name type="scientific">Garicola koreensis</name>
    <dbReference type="NCBI Taxonomy" id="1262554"/>
    <lineage>
        <taxon>Bacteria</taxon>
        <taxon>Bacillati</taxon>
        <taxon>Actinomycetota</taxon>
        <taxon>Actinomycetes</taxon>
        <taxon>Micrococcales</taxon>
        <taxon>Micrococcaceae</taxon>
        <taxon>Garicola</taxon>
    </lineage>
</organism>
<keyword evidence="3" id="KW-1185">Reference proteome</keyword>
<dbReference type="AlphaFoldDB" id="A0A7W5Y0B0"/>
<dbReference type="EMBL" id="JACIBT010000024">
    <property type="protein sequence ID" value="MBB3668495.1"/>
    <property type="molecule type" value="Genomic_DNA"/>
</dbReference>
<dbReference type="InterPro" id="IPR023393">
    <property type="entry name" value="START-like_dom_sf"/>
</dbReference>
<accession>A0A7W5Y0B0</accession>
<sequence>MSTPPQKIDVGPHVAAYQLRISAPADQLYRLAADPHRHHEIDGSDTVRSRAVGAHELTEGAKFSVHMRRFGLPYRLPLRVTAARPPQGQVPGVVEWRQPTGHRWRWEFEPHPDGSTTVTETYDATRQNPAARAVLGMAGVPQQNAHSIRASLRRMSARFESAG</sequence>
<dbReference type="EMBL" id="JACIBT010000011">
    <property type="protein sequence ID" value="MBB3668256.1"/>
    <property type="molecule type" value="Genomic_DNA"/>
</dbReference>